<dbReference type="GO" id="GO:0045087">
    <property type="term" value="P:innate immune response"/>
    <property type="evidence" value="ECO:0007669"/>
    <property type="project" value="UniProtKB-KW"/>
</dbReference>
<sequence length="193" mass="22067">MADFRTLLHSISTRLSSDELDNLKFLCRENIGKRKLENVKSGIDLFSILLEQREISPDSVDFLFNLLKNLKRGDLVEQLEQFEKNGPGNVAKEPEAQEREHLRIAFLVICDNVGRNWKMLLRRLGVSEAKLDAIVVAHPNNLQEQLMQGLRAWQKSRGKDAKLSELLKALQDCRLKLVVDYIEEALSNSLVSN</sequence>
<dbReference type="GO" id="GO:0045089">
    <property type="term" value="P:positive regulation of innate immune response"/>
    <property type="evidence" value="ECO:0007669"/>
    <property type="project" value="TreeGrafter"/>
</dbReference>
<dbReference type="InterPro" id="IPR000488">
    <property type="entry name" value="Death_dom"/>
</dbReference>
<evidence type="ECO:0000259" key="13">
    <source>
        <dbReference type="PROSITE" id="PS50168"/>
    </source>
</evidence>
<dbReference type="InterPro" id="IPR001875">
    <property type="entry name" value="DED_dom"/>
</dbReference>
<dbReference type="SMART" id="SM00031">
    <property type="entry name" value="DED"/>
    <property type="match status" value="1"/>
</dbReference>
<keyword evidence="6" id="KW-0391">Immunity</keyword>
<dbReference type="InterPro" id="IPR016729">
    <property type="entry name" value="FADD"/>
</dbReference>
<keyword evidence="4" id="KW-0399">Innate immunity</keyword>
<comment type="subcellular location">
    <subcellularLocation>
        <location evidence="1">Cytoplasm</location>
    </subcellularLocation>
</comment>
<dbReference type="RefSeq" id="XP_033783748.1">
    <property type="nucleotide sequence ID" value="XM_033927857.1"/>
</dbReference>
<evidence type="ECO:0000313" key="15">
    <source>
        <dbReference type="RefSeq" id="XP_033783748.1"/>
    </source>
</evidence>
<keyword evidence="2" id="KW-0963">Cytoplasm</keyword>
<dbReference type="FunFam" id="1.10.533.10:FF:000062">
    <property type="entry name" value="Fas-associated via death domain"/>
    <property type="match status" value="1"/>
</dbReference>
<dbReference type="OrthoDB" id="100767at2759"/>
<dbReference type="SMART" id="SM00005">
    <property type="entry name" value="DEATH"/>
    <property type="match status" value="1"/>
</dbReference>
<feature type="domain" description="DED" evidence="13">
    <location>
        <begin position="3"/>
        <end position="81"/>
    </location>
</feature>
<dbReference type="GO" id="GO:0031265">
    <property type="term" value="C:CD95 death-inducing signaling complex"/>
    <property type="evidence" value="ECO:0007669"/>
    <property type="project" value="TreeGrafter"/>
</dbReference>
<evidence type="ECO:0000256" key="11">
    <source>
        <dbReference type="ARBA" id="ARBA00075696"/>
    </source>
</evidence>
<feature type="domain" description="Death" evidence="12">
    <location>
        <begin position="102"/>
        <end position="186"/>
    </location>
</feature>
<dbReference type="CDD" id="cd08336">
    <property type="entry name" value="DED_FADD"/>
    <property type="match status" value="1"/>
</dbReference>
<dbReference type="SUPFAM" id="SSF47986">
    <property type="entry name" value="DEATH domain"/>
    <property type="match status" value="1"/>
</dbReference>
<evidence type="ECO:0000256" key="2">
    <source>
        <dbReference type="ARBA" id="ARBA00022490"/>
    </source>
</evidence>
<evidence type="ECO:0000256" key="10">
    <source>
        <dbReference type="ARBA" id="ARBA00071128"/>
    </source>
</evidence>
<dbReference type="GO" id="GO:2001238">
    <property type="term" value="P:positive regulation of extrinsic apoptotic signaling pathway"/>
    <property type="evidence" value="ECO:0007669"/>
    <property type="project" value="UniProtKB-ARBA"/>
</dbReference>
<evidence type="ECO:0000256" key="8">
    <source>
        <dbReference type="ARBA" id="ARBA00066149"/>
    </source>
</evidence>
<proteinExistence type="predicted"/>
<evidence type="ECO:0000256" key="6">
    <source>
        <dbReference type="ARBA" id="ARBA00022859"/>
    </source>
</evidence>
<dbReference type="GO" id="GO:0001819">
    <property type="term" value="P:positive regulation of cytokine production"/>
    <property type="evidence" value="ECO:0007669"/>
    <property type="project" value="UniProtKB-ARBA"/>
</dbReference>
<dbReference type="PROSITE" id="PS50017">
    <property type="entry name" value="DEATH_DOMAIN"/>
    <property type="match status" value="1"/>
</dbReference>
<dbReference type="AlphaFoldDB" id="A0A6P8Q997"/>
<evidence type="ECO:0000313" key="14">
    <source>
        <dbReference type="Proteomes" id="UP000515159"/>
    </source>
</evidence>
<evidence type="ECO:0000256" key="9">
    <source>
        <dbReference type="ARBA" id="ARBA00069996"/>
    </source>
</evidence>
<evidence type="ECO:0000256" key="3">
    <source>
        <dbReference type="ARBA" id="ARBA00022553"/>
    </source>
</evidence>
<dbReference type="InterPro" id="IPR011029">
    <property type="entry name" value="DEATH-like_dom_sf"/>
</dbReference>
<evidence type="ECO:0000256" key="4">
    <source>
        <dbReference type="ARBA" id="ARBA00022588"/>
    </source>
</evidence>
<dbReference type="Pfam" id="PF00531">
    <property type="entry name" value="Death"/>
    <property type="match status" value="1"/>
</dbReference>
<evidence type="ECO:0000256" key="7">
    <source>
        <dbReference type="ARBA" id="ARBA00059068"/>
    </source>
</evidence>
<accession>A0A6P8Q997</accession>
<comment type="function">
    <text evidence="7">Apoptotic adapter molecule that recruits caspases CASP8 or CASP10 to the activated FAS/CD95 or TNFRSF1A/TNFR-1 receptors. The resulting aggregate called the death-inducing signaling complex (DISC) performs CASP8 proteolytic activation. Active CASP8 initiates the subsequent cascade of caspases mediating apoptosis. Involved in interferon-mediated antiviral immune response, playing a role in the positive regulation of interferon signaling.</text>
</comment>
<keyword evidence="3" id="KW-0597">Phosphoprotein</keyword>
<dbReference type="GO" id="GO:0005737">
    <property type="term" value="C:cytoplasm"/>
    <property type="evidence" value="ECO:0007669"/>
    <property type="project" value="UniProtKB-SubCell"/>
</dbReference>
<comment type="subunit">
    <text evidence="8">Can self-associate. Component of the AIM2 PANoptosome complex, a multiprotein complex that drives inflammatory cell death (PANoptosis). Component of the death-induced signaling complex (DISC) composed of cell surface receptor FAS/CD95 or TNFRSF1A, adapter protein FADD and the CASP8 protease; recruitment of CASP8 to the complex is required for processing of CASP8 into the p18 and p10 subunits. Interacts (via death domain) with FAS (via death domain). Interacts directly (via DED domain) with NOL3 (via CARD domain); inhibits death-inducing signaling complex (DISC) assembly by inhibiting the increase in FAS-FADD binding induced by FAS activation. Interacts with CFLAR, PEA15 and MBD4. When phosphorylated, part of a complex containing HIPK3 and FAS. May interact with MAVS/IPS1. Interacts with MOCV v-CFLAR protein and PIDD1. Interacts with RIPK1 and TRADD. Interacts with stimulated TNFRSF10B. Interacts with DDX24.</text>
</comment>
<dbReference type="GO" id="GO:0030674">
    <property type="term" value="F:protein-macromolecule adaptor activity"/>
    <property type="evidence" value="ECO:0007669"/>
    <property type="project" value="UniProtKB-ARBA"/>
</dbReference>
<name>A0A6P8Q997_GEOSA</name>
<gene>
    <name evidence="15" type="primary">FADD</name>
</gene>
<keyword evidence="14" id="KW-1185">Reference proteome</keyword>
<dbReference type="InParanoid" id="A0A6P8Q997"/>
<dbReference type="GO" id="GO:0089720">
    <property type="term" value="F:caspase binding"/>
    <property type="evidence" value="ECO:0007669"/>
    <property type="project" value="TreeGrafter"/>
</dbReference>
<reference evidence="15" key="1">
    <citation type="submission" date="2025-08" db="UniProtKB">
        <authorList>
            <consortium name="RefSeq"/>
        </authorList>
    </citation>
    <scope>IDENTIFICATION</scope>
</reference>
<dbReference type="GO" id="GO:0097191">
    <property type="term" value="P:extrinsic apoptotic signaling pathway"/>
    <property type="evidence" value="ECO:0007669"/>
    <property type="project" value="TreeGrafter"/>
</dbReference>
<evidence type="ECO:0000256" key="1">
    <source>
        <dbReference type="ARBA" id="ARBA00004496"/>
    </source>
</evidence>
<dbReference type="GO" id="GO:0005123">
    <property type="term" value="F:death receptor binding"/>
    <property type="evidence" value="ECO:0007669"/>
    <property type="project" value="TreeGrafter"/>
</dbReference>
<dbReference type="Pfam" id="PF01335">
    <property type="entry name" value="DED"/>
    <property type="match status" value="1"/>
</dbReference>
<protein>
    <recommendedName>
        <fullName evidence="9">FAS-associated death domain protein</fullName>
    </recommendedName>
    <alternativeName>
        <fullName evidence="11">FAS-associating death domain-containing protein</fullName>
    </alternativeName>
    <alternativeName>
        <fullName evidence="10">Fas-associated death domain protein</fullName>
    </alternativeName>
</protein>
<dbReference type="GeneID" id="117351958"/>
<dbReference type="PANTHER" id="PTHR15077:SF10">
    <property type="entry name" value="FAS-ASSOCIATED DEATH DOMAIN PROTEIN"/>
    <property type="match status" value="1"/>
</dbReference>
<dbReference type="Gene3D" id="1.10.533.10">
    <property type="entry name" value="Death Domain, Fas"/>
    <property type="match status" value="2"/>
</dbReference>
<dbReference type="PROSITE" id="PS50168">
    <property type="entry name" value="DED"/>
    <property type="match status" value="1"/>
</dbReference>
<dbReference type="KEGG" id="gsh:117351958"/>
<organism evidence="14 15">
    <name type="scientific">Geotrypetes seraphini</name>
    <name type="common">Gaboon caecilian</name>
    <name type="synonym">Caecilia seraphini</name>
    <dbReference type="NCBI Taxonomy" id="260995"/>
    <lineage>
        <taxon>Eukaryota</taxon>
        <taxon>Metazoa</taxon>
        <taxon>Chordata</taxon>
        <taxon>Craniata</taxon>
        <taxon>Vertebrata</taxon>
        <taxon>Euteleostomi</taxon>
        <taxon>Amphibia</taxon>
        <taxon>Gymnophiona</taxon>
        <taxon>Geotrypetes</taxon>
    </lineage>
</organism>
<keyword evidence="5" id="KW-0053">Apoptosis</keyword>
<dbReference type="FunCoup" id="A0A6P8Q997">
    <property type="interactions" value="832"/>
</dbReference>
<dbReference type="FunFam" id="1.10.533.10:FF:000059">
    <property type="entry name" value="Fas-associated via death domain"/>
    <property type="match status" value="1"/>
</dbReference>
<dbReference type="Proteomes" id="UP000515159">
    <property type="component" value="Chromosome 19"/>
</dbReference>
<dbReference type="PANTHER" id="PTHR15077">
    <property type="entry name" value="FAS-ASSOCIATING DEATH DOMAIN-CONTAINING PROTEIN FADD"/>
    <property type="match status" value="1"/>
</dbReference>
<evidence type="ECO:0000256" key="5">
    <source>
        <dbReference type="ARBA" id="ARBA00022703"/>
    </source>
</evidence>
<dbReference type="CTD" id="8772"/>
<evidence type="ECO:0000259" key="12">
    <source>
        <dbReference type="PROSITE" id="PS50017"/>
    </source>
</evidence>